<dbReference type="CDD" id="cd07067">
    <property type="entry name" value="HP_PGM_like"/>
    <property type="match status" value="1"/>
</dbReference>
<dbReference type="Pfam" id="PF00300">
    <property type="entry name" value="His_Phos_1"/>
    <property type="match status" value="1"/>
</dbReference>
<dbReference type="InterPro" id="IPR050275">
    <property type="entry name" value="PGM_Phosphatase"/>
</dbReference>
<dbReference type="SUPFAM" id="SSF53254">
    <property type="entry name" value="Phosphoglycerate mutase-like"/>
    <property type="match status" value="1"/>
</dbReference>
<accession>A0ABR0BCS7</accession>
<keyword evidence="2" id="KW-1185">Reference proteome</keyword>
<name>A0ABR0BCS7_PURLI</name>
<dbReference type="EMBL" id="JAWRVI010000353">
    <property type="protein sequence ID" value="KAK4067208.1"/>
    <property type="molecule type" value="Genomic_DNA"/>
</dbReference>
<comment type="caution">
    <text evidence="1">The sequence shown here is derived from an EMBL/GenBank/DDBJ whole genome shotgun (WGS) entry which is preliminary data.</text>
</comment>
<dbReference type="PANTHER" id="PTHR48100:SF54">
    <property type="entry name" value="PHOSPHATASE SPAC5H10.03-RELATED"/>
    <property type="match status" value="1"/>
</dbReference>
<dbReference type="SMART" id="SM00855">
    <property type="entry name" value="PGAM"/>
    <property type="match status" value="1"/>
</dbReference>
<gene>
    <name evidence="1" type="ORF">Purlil1_13906</name>
</gene>
<reference evidence="1 2" key="1">
    <citation type="journal article" date="2024" name="Microbiol. Resour. Announc.">
        <title>Genome annotations for the ascomycete fungi Trichoderma harzianum, Trichoderma aggressivum, and Purpureocillium lilacinum.</title>
        <authorList>
            <person name="Beijen E.P.W."/>
            <person name="Ohm R.A."/>
        </authorList>
    </citation>
    <scope>NUCLEOTIDE SEQUENCE [LARGE SCALE GENOMIC DNA]</scope>
    <source>
        <strain evidence="1 2">CBS 150709</strain>
    </source>
</reference>
<dbReference type="Gene3D" id="3.40.50.1240">
    <property type="entry name" value="Phosphoglycerate mutase-like"/>
    <property type="match status" value="1"/>
</dbReference>
<sequence>MEPIVYLIRHAEAEHNVSKDFSQRDPPLTPLGLSQAGILATTFPDLSSVAIVLTSPLLRALQTALAGFSHIIAGHGVEDSPQVDRVKLLIDPDLEEKSDLPCDTGSDRATLAAAFPHLDFSGLDENWFAKSGLHAADEASVILRARIAREKLWDITVTLKEENWNTNTPRAVIVVTHGVFMKFLSQDMDIDLPKAGWKAFHVRKNIEGQVVLLPV</sequence>
<proteinExistence type="predicted"/>
<dbReference type="PANTHER" id="PTHR48100">
    <property type="entry name" value="BROAD-SPECIFICITY PHOSPHATASE YOR283W-RELATED"/>
    <property type="match status" value="1"/>
</dbReference>
<dbReference type="Proteomes" id="UP001287286">
    <property type="component" value="Unassembled WGS sequence"/>
</dbReference>
<organism evidence="1 2">
    <name type="scientific">Purpureocillium lilacinum</name>
    <name type="common">Paecilomyces lilacinus</name>
    <dbReference type="NCBI Taxonomy" id="33203"/>
    <lineage>
        <taxon>Eukaryota</taxon>
        <taxon>Fungi</taxon>
        <taxon>Dikarya</taxon>
        <taxon>Ascomycota</taxon>
        <taxon>Pezizomycotina</taxon>
        <taxon>Sordariomycetes</taxon>
        <taxon>Hypocreomycetidae</taxon>
        <taxon>Hypocreales</taxon>
        <taxon>Ophiocordycipitaceae</taxon>
        <taxon>Purpureocillium</taxon>
    </lineage>
</organism>
<dbReference type="InterPro" id="IPR013078">
    <property type="entry name" value="His_Pase_superF_clade-1"/>
</dbReference>
<evidence type="ECO:0000313" key="1">
    <source>
        <dbReference type="EMBL" id="KAK4067208.1"/>
    </source>
</evidence>
<evidence type="ECO:0000313" key="2">
    <source>
        <dbReference type="Proteomes" id="UP001287286"/>
    </source>
</evidence>
<protein>
    <recommendedName>
        <fullName evidence="3">Phosphoglycerate mutase family protein</fullName>
    </recommendedName>
</protein>
<evidence type="ECO:0008006" key="3">
    <source>
        <dbReference type="Google" id="ProtNLM"/>
    </source>
</evidence>
<dbReference type="InterPro" id="IPR029033">
    <property type="entry name" value="His_PPase_superfam"/>
</dbReference>